<reference evidence="3 4" key="1">
    <citation type="submission" date="2015-11" db="EMBL/GenBank/DDBJ databases">
        <title>Expanding the genomic diversity of Burkholderia species for the development of highly accurate diagnostics.</title>
        <authorList>
            <person name="Sahl J."/>
            <person name="Keim P."/>
            <person name="Wagner D."/>
        </authorList>
    </citation>
    <scope>NUCLEOTIDE SEQUENCE [LARGE SCALE GENOMIC DNA]</scope>
    <source>
        <strain evidence="3 4">TSV85</strain>
    </source>
</reference>
<dbReference type="GO" id="GO:0015074">
    <property type="term" value="P:DNA integration"/>
    <property type="evidence" value="ECO:0007669"/>
    <property type="project" value="InterPro"/>
</dbReference>
<evidence type="ECO:0000256" key="2">
    <source>
        <dbReference type="ARBA" id="ARBA00023172"/>
    </source>
</evidence>
<dbReference type="InterPro" id="IPR013762">
    <property type="entry name" value="Integrase-like_cat_sf"/>
</dbReference>
<dbReference type="Gene3D" id="1.10.150.130">
    <property type="match status" value="1"/>
</dbReference>
<dbReference type="GO" id="GO:0006310">
    <property type="term" value="P:DNA recombination"/>
    <property type="evidence" value="ECO:0007669"/>
    <property type="project" value="UniProtKB-KW"/>
</dbReference>
<keyword evidence="4" id="KW-1185">Reference proteome</keyword>
<evidence type="ECO:0000256" key="1">
    <source>
        <dbReference type="ARBA" id="ARBA00023125"/>
    </source>
</evidence>
<dbReference type="Gene3D" id="1.10.443.10">
    <property type="entry name" value="Intergrase catalytic core"/>
    <property type="match status" value="1"/>
</dbReference>
<evidence type="ECO:0000313" key="3">
    <source>
        <dbReference type="EMBL" id="KVE27909.1"/>
    </source>
</evidence>
<dbReference type="Proteomes" id="UP000062788">
    <property type="component" value="Unassembled WGS sequence"/>
</dbReference>
<organism evidence="3 4">
    <name type="scientific">Burkholderia singularis</name>
    <dbReference type="NCBI Taxonomy" id="1503053"/>
    <lineage>
        <taxon>Bacteria</taxon>
        <taxon>Pseudomonadati</taxon>
        <taxon>Pseudomonadota</taxon>
        <taxon>Betaproteobacteria</taxon>
        <taxon>Burkholderiales</taxon>
        <taxon>Burkholderiaceae</taxon>
        <taxon>Burkholderia</taxon>
        <taxon>pseudomallei group</taxon>
    </lineage>
</organism>
<name>A0A118DPD4_9BURK</name>
<comment type="caution">
    <text evidence="3">The sequence shown here is derived from an EMBL/GenBank/DDBJ whole genome shotgun (WGS) entry which is preliminary data.</text>
</comment>
<dbReference type="SUPFAM" id="SSF56349">
    <property type="entry name" value="DNA breaking-rejoining enzymes"/>
    <property type="match status" value="1"/>
</dbReference>
<evidence type="ECO:0008006" key="5">
    <source>
        <dbReference type="Google" id="ProtNLM"/>
    </source>
</evidence>
<dbReference type="EMBL" id="LOWA01000024">
    <property type="protein sequence ID" value="KVE27909.1"/>
    <property type="molecule type" value="Genomic_DNA"/>
</dbReference>
<accession>A0A118DPD4</accession>
<sequence length="328" mass="36231">MSAGHLAALVEKWAKEREPASRTVRKAELIVERFYTHVGRIPVARITRAHVILFKDKLLESGQTPVNTNKQLELFGTLLNYARDNMLAAENVAHRVRVQVKGTARGKTRVSFDLPALTAIFASPVYTDGARPAGGAGEAAYWLPLLGLFTGARLEELAQLRPEDIYTDSYHDANGTSQPCTVLRITGAGDGQGVKNAGSVRRIPIHAELLARGFVEYAHSQRGNSRIFSALVANKHGEESAQWSKWFGKYLRGVCKVTDKRMVYHSFRHGFKDMCRECGISKELADALQGHSDGDASSNYGAEFYPLRPLVDAIDRYKVHGLELPGRA</sequence>
<dbReference type="CDD" id="cd01184">
    <property type="entry name" value="INT_C_like_1"/>
    <property type="match status" value="1"/>
</dbReference>
<dbReference type="GO" id="GO:0003677">
    <property type="term" value="F:DNA binding"/>
    <property type="evidence" value="ECO:0007669"/>
    <property type="project" value="UniProtKB-KW"/>
</dbReference>
<keyword evidence="1" id="KW-0238">DNA-binding</keyword>
<proteinExistence type="predicted"/>
<dbReference type="InterPro" id="IPR010998">
    <property type="entry name" value="Integrase_recombinase_N"/>
</dbReference>
<evidence type="ECO:0000313" key="4">
    <source>
        <dbReference type="Proteomes" id="UP000062788"/>
    </source>
</evidence>
<dbReference type="InterPro" id="IPR011010">
    <property type="entry name" value="DNA_brk_join_enz"/>
</dbReference>
<gene>
    <name evidence="3" type="ORF">WS67_10025</name>
</gene>
<keyword evidence="2" id="KW-0233">DNA recombination</keyword>
<protein>
    <recommendedName>
        <fullName evidence="5">Integrase</fullName>
    </recommendedName>
</protein>
<dbReference type="AlphaFoldDB" id="A0A118DPD4"/>